<protein>
    <submittedName>
        <fullName evidence="1">SUKH-4 family immunity protein</fullName>
    </submittedName>
</protein>
<gene>
    <name evidence="1" type="ORF">ACFPQ9_19625</name>
</gene>
<dbReference type="Pfam" id="PF14435">
    <property type="entry name" value="SUKH-4"/>
    <property type="match status" value="1"/>
</dbReference>
<dbReference type="InterPro" id="IPR025851">
    <property type="entry name" value="SUKH-4"/>
</dbReference>
<keyword evidence="2" id="KW-1185">Reference proteome</keyword>
<evidence type="ECO:0000313" key="1">
    <source>
        <dbReference type="EMBL" id="MFC5216053.1"/>
    </source>
</evidence>
<comment type="caution">
    <text evidence="1">The sequence shown here is derived from an EMBL/GenBank/DDBJ whole genome shotgun (WGS) entry which is preliminary data.</text>
</comment>
<dbReference type="Proteomes" id="UP001596263">
    <property type="component" value="Unassembled WGS sequence"/>
</dbReference>
<dbReference type="RefSeq" id="WP_380854538.1">
    <property type="nucleotide sequence ID" value="NZ_JBHSKM010000012.1"/>
</dbReference>
<dbReference type="EMBL" id="JBHSKM010000012">
    <property type="protein sequence ID" value="MFC5216053.1"/>
    <property type="molecule type" value="Genomic_DNA"/>
</dbReference>
<organism evidence="1 2">
    <name type="scientific">Streptomyces coerulescens</name>
    <dbReference type="NCBI Taxonomy" id="29304"/>
    <lineage>
        <taxon>Bacteria</taxon>
        <taxon>Bacillati</taxon>
        <taxon>Actinomycetota</taxon>
        <taxon>Actinomycetes</taxon>
        <taxon>Kitasatosporales</taxon>
        <taxon>Streptomycetaceae</taxon>
        <taxon>Streptomyces</taxon>
    </lineage>
</organism>
<name>A0ABW0CLF1_STRCD</name>
<reference evidence="2" key="1">
    <citation type="journal article" date="2019" name="Int. J. Syst. Evol. Microbiol.">
        <title>The Global Catalogue of Microorganisms (GCM) 10K type strain sequencing project: providing services to taxonomists for standard genome sequencing and annotation.</title>
        <authorList>
            <consortium name="The Broad Institute Genomics Platform"/>
            <consortium name="The Broad Institute Genome Sequencing Center for Infectious Disease"/>
            <person name="Wu L."/>
            <person name="Ma J."/>
        </authorList>
    </citation>
    <scope>NUCLEOTIDE SEQUENCE [LARGE SCALE GENOMIC DNA]</scope>
    <source>
        <strain evidence="2">KCTC 42586</strain>
    </source>
</reference>
<sequence>MSESSPDPERFAPPQAVAQVRDWWGDGAPKKKHLDVVSLTNATGVLEEVHRHITQSVLLNATEAGAEDVFRDALRLIGVPDDQARPYIWRQSARRHGAGKLVLITHAGRAGLTRRSAQSALVRDRVAERLALTGPSVVVDTLPPDPDAWPHRWPSLWLDDTSPDGAQNTLAAAVVTASQSPQLRALALSEPRRVPLEVWSELARAAGASDFDEAALRELADRFSELVTLADAEVSFADEAVAEALRRETPAELSERVNSHMVRWLRGLAPRLRHPDGWAATGPLGRYAAHGLAMHAVQAGEFDALLREGGVLANLPQNALLDAAHCAYDGSVPGSNAAADTAYTWMYGVAPTDQGEWAAWLHLMAMARNDSELCVGIEQSGVRLPWKARWTRWRPPGGYDLEYLEPGPVYTLFEVRWRDRPAVAAKASDKGVRVWDAETSELLAGPWFDEVFPDEAVNALTWPPETGWAGPTSRRELLAHDNSEEGPESEFLPVSLRLGNLTVFAGPGGIFAVEGADTAAEHVIAPLRGAPLLGAKIAAGPTLPMNAPTTTAADLAKLFPEAPVLRTPPESLPTGLTDETARRVLTSVGLPVMQEKGIRLEPEYERFLWELPWTKDIEQPAESGPFFQIGLWMGAEIVIDGPSGHVLRMPRSADESGLDGFLVATSLDHFLAMVTQWIAGRRILGTLDNGDEEHLFRQHIEDAVWEIDAAGSQSEAWTYALHND</sequence>
<accession>A0ABW0CLF1</accession>
<proteinExistence type="predicted"/>
<evidence type="ECO:0000313" key="2">
    <source>
        <dbReference type="Proteomes" id="UP001596263"/>
    </source>
</evidence>